<dbReference type="InterPro" id="IPR014148">
    <property type="entry name" value="VirB9"/>
</dbReference>
<dbReference type="KEGG" id="aplt:ANPL_00540"/>
<dbReference type="InterPro" id="IPR033645">
    <property type="entry name" value="VirB9/CagX/TrbG_C"/>
</dbReference>
<evidence type="ECO:0000256" key="1">
    <source>
        <dbReference type="ARBA" id="ARBA00006135"/>
    </source>
</evidence>
<accession>A0A858PXD3</accession>
<reference evidence="4 5" key="1">
    <citation type="journal article" date="2020" name="Pathogens">
        <title>First Whole Genome Sequence of Anaplasma platys, an Obligate Intracellular Rickettsial Pathogen of Dogs.</title>
        <authorList>
            <person name="Llanes A."/>
            <person name="Rajeev S."/>
        </authorList>
    </citation>
    <scope>NUCLEOTIDE SEQUENCE [LARGE SCALE GENOMIC DNA]</scope>
    <source>
        <strain evidence="4 5">S3</strain>
    </source>
</reference>
<dbReference type="NCBIfam" id="TIGR02781">
    <property type="entry name" value="VirB9"/>
    <property type="match status" value="1"/>
</dbReference>
<dbReference type="AlphaFoldDB" id="A0A858PXD3"/>
<proteinExistence type="inferred from homology"/>
<name>A0A858PXD3_9RICK</name>
<dbReference type="Pfam" id="PF03524">
    <property type="entry name" value="CagX"/>
    <property type="match status" value="1"/>
</dbReference>
<dbReference type="Proteomes" id="UP000500930">
    <property type="component" value="Chromosome"/>
</dbReference>
<evidence type="ECO:0000313" key="5">
    <source>
        <dbReference type="Proteomes" id="UP000500930"/>
    </source>
</evidence>
<evidence type="ECO:0000256" key="2">
    <source>
        <dbReference type="ARBA" id="ARBA00022729"/>
    </source>
</evidence>
<protein>
    <submittedName>
        <fullName evidence="4">Type IV secretion system protein PtlF</fullName>
    </submittedName>
</protein>
<dbReference type="EMBL" id="CP046391">
    <property type="protein sequence ID" value="QJC27228.1"/>
    <property type="molecule type" value="Genomic_DNA"/>
</dbReference>
<dbReference type="RefSeq" id="WP_169192881.1">
    <property type="nucleotide sequence ID" value="NZ_CP046391.1"/>
</dbReference>
<comment type="similarity">
    <text evidence="1">Belongs to the TrbG/VirB9 family.</text>
</comment>
<gene>
    <name evidence="4" type="primary">ptlF</name>
    <name evidence="4" type="ORF">ANPL_00540</name>
</gene>
<dbReference type="InterPro" id="IPR038161">
    <property type="entry name" value="VirB9/CagX/TrbG_C_sf"/>
</dbReference>
<keyword evidence="3" id="KW-0843">Virulence</keyword>
<evidence type="ECO:0000256" key="3">
    <source>
        <dbReference type="ARBA" id="ARBA00023026"/>
    </source>
</evidence>
<dbReference type="InterPro" id="IPR010258">
    <property type="entry name" value="Conjugal_tfr_TrbG/VirB9/CagX"/>
</dbReference>
<dbReference type="CDD" id="cd06911">
    <property type="entry name" value="VirB9_CagX_TrbG"/>
    <property type="match status" value="1"/>
</dbReference>
<organism evidence="4 5">
    <name type="scientific">Anaplasma platys</name>
    <dbReference type="NCBI Taxonomy" id="949"/>
    <lineage>
        <taxon>Bacteria</taxon>
        <taxon>Pseudomonadati</taxon>
        <taxon>Pseudomonadota</taxon>
        <taxon>Alphaproteobacteria</taxon>
        <taxon>Rickettsiales</taxon>
        <taxon>Anaplasmataceae</taxon>
        <taxon>Anaplasma</taxon>
    </lineage>
</organism>
<dbReference type="Gene3D" id="2.60.40.2500">
    <property type="match status" value="1"/>
</dbReference>
<sequence length="273" mass="30203">MKRTLAVLVIVFFYSHSVLSKQVPRSIAADDHIKIINFNPQAIHSYTGFYGYQSSIVFEEGEVIHTVSMGDSTGWQLVPQGNRLFIKPVADNPDTNVTIITNKRTYYFELHADEATGLDDPRLAYEVRFSYPNTEGNIDAAGSASGGSVSFPTYEAQIPDLSDPDVAQSGLNFDYSVAHTPGSEDIVPLRVFDDGKFTYMQFSNVNGDLPSVFRVDSQGYESLVNFRVVGDYVVIERTARAFSLRFGSSTACVFNEKPQGIFAALARINKDAF</sequence>
<evidence type="ECO:0000313" key="4">
    <source>
        <dbReference type="EMBL" id="QJC27228.1"/>
    </source>
</evidence>
<keyword evidence="5" id="KW-1185">Reference proteome</keyword>
<keyword evidence="2" id="KW-0732">Signal</keyword>